<name>A0A239DAD7_9BURK</name>
<sequence length="403" mass="43743">MTKQSKTTVAQRGLAFALAAGLAGCSSIGSMLEPDRIDYKSAGTVKTPSLEVPPDLTQLQRDNRYSIPEAARGTATASSYSQQQVTRPAATVAPAVMPVAGAASAASAPNATNAASAANGMRIERAGNQRWLVVKQSPEVLWEQVKEFWQDSGFLINSESQQTGIMETDWAENRAKIPQDFLRRTLGKALDSLYSTGERDKFRTRFERTPDGGAEIYISHRGALEVINSQKDSTTWTPRPADPELEAEFLSRLMVRLGEDTNRAKATVVNAPAQPAKAQLVKASTGGVVEVNEGFDRAWRRVGLALDRVGFTVEDRDRSKGLYYVRYVDPNAEAQTKAASEKGLLSRLFSFGSDDKAKSAQRYQVAVKEAGSVTRVGVLNAEGGPDNSQTAERILSLLNEQLK</sequence>
<feature type="signal peptide" evidence="1">
    <location>
        <begin position="1"/>
        <end position="19"/>
    </location>
</feature>
<evidence type="ECO:0000313" key="3">
    <source>
        <dbReference type="Proteomes" id="UP000198284"/>
    </source>
</evidence>
<dbReference type="OrthoDB" id="5291099at2"/>
<dbReference type="Proteomes" id="UP000198284">
    <property type="component" value="Unassembled WGS sequence"/>
</dbReference>
<dbReference type="InterPro" id="IPR010653">
    <property type="entry name" value="NlpB/DapX"/>
</dbReference>
<dbReference type="Pfam" id="PF06804">
    <property type="entry name" value="Lipoprotein_18"/>
    <property type="match status" value="1"/>
</dbReference>
<keyword evidence="1" id="KW-0732">Signal</keyword>
<proteinExistence type="predicted"/>
<dbReference type="PROSITE" id="PS51257">
    <property type="entry name" value="PROKAR_LIPOPROTEIN"/>
    <property type="match status" value="1"/>
</dbReference>
<dbReference type="InterPro" id="IPR042268">
    <property type="entry name" value="BamC_C"/>
</dbReference>
<evidence type="ECO:0000313" key="2">
    <source>
        <dbReference type="EMBL" id="SNS29038.1"/>
    </source>
</evidence>
<gene>
    <name evidence="2" type="ORF">SAMN06265795_10272</name>
</gene>
<organism evidence="2 3">
    <name type="scientific">Noviherbaspirillum humi</name>
    <dbReference type="NCBI Taxonomy" id="1688639"/>
    <lineage>
        <taxon>Bacteria</taxon>
        <taxon>Pseudomonadati</taxon>
        <taxon>Pseudomonadota</taxon>
        <taxon>Betaproteobacteria</taxon>
        <taxon>Burkholderiales</taxon>
        <taxon>Oxalobacteraceae</taxon>
        <taxon>Noviherbaspirillum</taxon>
    </lineage>
</organism>
<accession>A0A239DAD7</accession>
<dbReference type="EMBL" id="FZOT01000002">
    <property type="protein sequence ID" value="SNS29038.1"/>
    <property type="molecule type" value="Genomic_DNA"/>
</dbReference>
<feature type="chain" id="PRO_5012534334" evidence="1">
    <location>
        <begin position="20"/>
        <end position="403"/>
    </location>
</feature>
<dbReference type="RefSeq" id="WP_089397963.1">
    <property type="nucleotide sequence ID" value="NZ_FZOT01000002.1"/>
</dbReference>
<dbReference type="AlphaFoldDB" id="A0A239DAD7"/>
<protein>
    <submittedName>
        <fullName evidence="2">Beta-barrel assembly machine subunit BamC</fullName>
    </submittedName>
</protein>
<evidence type="ECO:0000256" key="1">
    <source>
        <dbReference type="SAM" id="SignalP"/>
    </source>
</evidence>
<dbReference type="Gene3D" id="3.30.310.170">
    <property type="entry name" value="Outer membrane protein assembly factor BamC"/>
    <property type="match status" value="1"/>
</dbReference>
<reference evidence="2 3" key="1">
    <citation type="submission" date="2017-06" db="EMBL/GenBank/DDBJ databases">
        <authorList>
            <person name="Kim H.J."/>
            <person name="Triplett B.A."/>
        </authorList>
    </citation>
    <scope>NUCLEOTIDE SEQUENCE [LARGE SCALE GENOMIC DNA]</scope>
    <source>
        <strain evidence="2 3">U15</strain>
    </source>
</reference>
<keyword evidence="3" id="KW-1185">Reference proteome</keyword>